<gene>
    <name evidence="2" type="ORF">XOC_0426</name>
</gene>
<organism evidence="2 3">
    <name type="scientific">Xanthomonas oryzae pv. oryzicola (strain BLS256)</name>
    <dbReference type="NCBI Taxonomy" id="383407"/>
    <lineage>
        <taxon>Bacteria</taxon>
        <taxon>Pseudomonadati</taxon>
        <taxon>Pseudomonadota</taxon>
        <taxon>Gammaproteobacteria</taxon>
        <taxon>Lysobacterales</taxon>
        <taxon>Lysobacteraceae</taxon>
        <taxon>Xanthomonas</taxon>
    </lineage>
</organism>
<evidence type="ECO:0000256" key="1">
    <source>
        <dbReference type="SAM" id="MobiDB-lite"/>
    </source>
</evidence>
<name>G7T9K3_XANOB</name>
<proteinExistence type="predicted"/>
<accession>G7T9K3</accession>
<evidence type="ECO:0000313" key="2">
    <source>
        <dbReference type="EMBL" id="AEQ94662.1"/>
    </source>
</evidence>
<dbReference type="AlphaFoldDB" id="G7T9K3"/>
<dbReference type="HOGENOM" id="CLU_2686919_0_0_6"/>
<dbReference type="Proteomes" id="UP000008851">
    <property type="component" value="Chromosome"/>
</dbReference>
<dbReference type="EMBL" id="CP003057">
    <property type="protein sequence ID" value="AEQ94662.1"/>
    <property type="molecule type" value="Genomic_DNA"/>
</dbReference>
<evidence type="ECO:0000313" key="3">
    <source>
        <dbReference type="Proteomes" id="UP000008851"/>
    </source>
</evidence>
<protein>
    <submittedName>
        <fullName evidence="2">Uncharacterized protein</fullName>
    </submittedName>
</protein>
<sequence length="74" mass="7719">MELAQRSPVRGASEAKCNTRSAAMTYKGDATKLPHPATAMTTPEADRMHASEPTEAGPTNGRAPHGLTLRASSA</sequence>
<dbReference type="KEGG" id="xor:XOC_0426"/>
<feature type="region of interest" description="Disordered" evidence="1">
    <location>
        <begin position="1"/>
        <end position="74"/>
    </location>
</feature>
<reference evidence="2 3" key="1">
    <citation type="journal article" date="2011" name="J. Bacteriol.">
        <title>Two new complete genome sequences offer insight into host and tissue specificity of plant pathogenic Xanthomonas spp.</title>
        <authorList>
            <person name="Bogdanove A.J."/>
            <person name="Koebnik R."/>
            <person name="Lu H."/>
            <person name="Furutani A."/>
            <person name="Angiuoli S.V."/>
            <person name="Patil P.B."/>
            <person name="Van Sluys M.A."/>
            <person name="Ryan R.P."/>
            <person name="Meyer D.F."/>
            <person name="Han S.W."/>
            <person name="Aparna G."/>
            <person name="Rajaram M."/>
            <person name="Delcher A.L."/>
            <person name="Phillippy A.M."/>
            <person name="Puiu D."/>
            <person name="Schatz M.C."/>
            <person name="Shumway M."/>
            <person name="Sommer D.D."/>
            <person name="Trapnell C."/>
            <person name="Benahmed F."/>
            <person name="Dimitrov G."/>
            <person name="Madupu R."/>
            <person name="Radune D."/>
            <person name="Sullivan S."/>
            <person name="Jha G."/>
            <person name="Ishihara H."/>
            <person name="Lee S.W."/>
            <person name="Pandey A."/>
            <person name="Sharma V."/>
            <person name="Sriariyanun M."/>
            <person name="Szurek B."/>
            <person name="Vera-Cruz C.M."/>
            <person name="Dorman K.S."/>
            <person name="Ronald P.C."/>
            <person name="Verdier V."/>
            <person name="Dow J.M."/>
            <person name="Sonti R.V."/>
            <person name="Tsuge S."/>
            <person name="Brendel V.P."/>
            <person name="Rabinowicz P.D."/>
            <person name="Leach J.E."/>
            <person name="White F.F."/>
            <person name="Salzberg S.L."/>
        </authorList>
    </citation>
    <scope>NUCLEOTIDE SEQUENCE [LARGE SCALE GENOMIC DNA]</scope>
    <source>
        <strain evidence="2 3">BLS256</strain>
    </source>
</reference>